<dbReference type="EMBL" id="NEDP02076665">
    <property type="protein sequence ID" value="OWF36180.1"/>
    <property type="molecule type" value="Genomic_DNA"/>
</dbReference>
<dbReference type="Proteomes" id="UP000242188">
    <property type="component" value="Unassembled WGS sequence"/>
</dbReference>
<evidence type="ECO:0000313" key="1">
    <source>
        <dbReference type="EMBL" id="OWF36180.1"/>
    </source>
</evidence>
<dbReference type="AlphaFoldDB" id="A0A210PI64"/>
<accession>A0A210PI64</accession>
<name>A0A210PI64_MIZYE</name>
<comment type="caution">
    <text evidence="1">The sequence shown here is derived from an EMBL/GenBank/DDBJ whole genome shotgun (WGS) entry which is preliminary data.</text>
</comment>
<protein>
    <submittedName>
        <fullName evidence="1">Uncharacterized protein</fullName>
    </submittedName>
</protein>
<sequence>MAAGGSPTVQWSDKTYSIAEIINEEEFDLPLLVKVEEGICSDNDSESFSQDDLLKFDSVKSIPKVVACCVDYRGRNRMSSVIREDEHGYAEKTVDFTIPLRYKGVVQIVHPESGTKIYHNISEVLKDLPRYVKVVDSFVSKNNISVQSKSIIEVDRKIPDEGLVCYMIDDDLQNSTNRIKLVFDLDDTCSFFLLPDKTYYTLEEVAKRFPLPQYVTFMKESGPKLVTTNIQEAVEHSRIFEGTVKIKKLIEQKTIIGHYKPPEQEELKTQSLCQRTLIIIPLDSPTAREIEVRVPLDVEDDDQYELVLARNFSQMNIISEENIDGTIYVDFLKTPKATFVHYDEIEFVPPRPPRTKVKKDEEKKGDYLEKDEAELVCLEVKKDEETQGDYLEIDEAELLCLKENKDEDEEEDYLRVFEAEPLCLEDADKEKGKSEVRLRETTTKTATKVVRGCFINVNYMLSYCSMYSLSRRVPHQPLYW</sequence>
<reference evidence="1 2" key="1">
    <citation type="journal article" date="2017" name="Nat. Ecol. Evol.">
        <title>Scallop genome provides insights into evolution of bilaterian karyotype and development.</title>
        <authorList>
            <person name="Wang S."/>
            <person name="Zhang J."/>
            <person name="Jiao W."/>
            <person name="Li J."/>
            <person name="Xun X."/>
            <person name="Sun Y."/>
            <person name="Guo X."/>
            <person name="Huan P."/>
            <person name="Dong B."/>
            <person name="Zhang L."/>
            <person name="Hu X."/>
            <person name="Sun X."/>
            <person name="Wang J."/>
            <person name="Zhao C."/>
            <person name="Wang Y."/>
            <person name="Wang D."/>
            <person name="Huang X."/>
            <person name="Wang R."/>
            <person name="Lv J."/>
            <person name="Li Y."/>
            <person name="Zhang Z."/>
            <person name="Liu B."/>
            <person name="Lu W."/>
            <person name="Hui Y."/>
            <person name="Liang J."/>
            <person name="Zhou Z."/>
            <person name="Hou R."/>
            <person name="Li X."/>
            <person name="Liu Y."/>
            <person name="Li H."/>
            <person name="Ning X."/>
            <person name="Lin Y."/>
            <person name="Zhao L."/>
            <person name="Xing Q."/>
            <person name="Dou J."/>
            <person name="Li Y."/>
            <person name="Mao J."/>
            <person name="Guo H."/>
            <person name="Dou H."/>
            <person name="Li T."/>
            <person name="Mu C."/>
            <person name="Jiang W."/>
            <person name="Fu Q."/>
            <person name="Fu X."/>
            <person name="Miao Y."/>
            <person name="Liu J."/>
            <person name="Yu Q."/>
            <person name="Li R."/>
            <person name="Liao H."/>
            <person name="Li X."/>
            <person name="Kong Y."/>
            <person name="Jiang Z."/>
            <person name="Chourrout D."/>
            <person name="Li R."/>
            <person name="Bao Z."/>
        </authorList>
    </citation>
    <scope>NUCLEOTIDE SEQUENCE [LARGE SCALE GENOMIC DNA]</scope>
    <source>
        <strain evidence="1 2">PY_sf001</strain>
    </source>
</reference>
<keyword evidence="2" id="KW-1185">Reference proteome</keyword>
<evidence type="ECO:0000313" key="2">
    <source>
        <dbReference type="Proteomes" id="UP000242188"/>
    </source>
</evidence>
<gene>
    <name evidence="1" type="ORF">KP79_PYT09035</name>
</gene>
<proteinExistence type="predicted"/>
<dbReference type="OrthoDB" id="6069759at2759"/>
<organism evidence="1 2">
    <name type="scientific">Mizuhopecten yessoensis</name>
    <name type="common">Japanese scallop</name>
    <name type="synonym">Patinopecten yessoensis</name>
    <dbReference type="NCBI Taxonomy" id="6573"/>
    <lineage>
        <taxon>Eukaryota</taxon>
        <taxon>Metazoa</taxon>
        <taxon>Spiralia</taxon>
        <taxon>Lophotrochozoa</taxon>
        <taxon>Mollusca</taxon>
        <taxon>Bivalvia</taxon>
        <taxon>Autobranchia</taxon>
        <taxon>Pteriomorphia</taxon>
        <taxon>Pectinida</taxon>
        <taxon>Pectinoidea</taxon>
        <taxon>Pectinidae</taxon>
        <taxon>Mizuhopecten</taxon>
    </lineage>
</organism>